<dbReference type="EMBL" id="JBDLYL010000019">
    <property type="protein sequence ID" value="MEN8641509.1"/>
    <property type="molecule type" value="Genomic_DNA"/>
</dbReference>
<dbReference type="PANTHER" id="PTHR42678">
    <property type="entry name" value="AMIDASE"/>
    <property type="match status" value="1"/>
</dbReference>
<dbReference type="RefSeq" id="WP_347150826.1">
    <property type="nucleotide sequence ID" value="NZ_JBDLYL010000019.1"/>
</dbReference>
<name>A0ABV0DIN4_9PSED</name>
<evidence type="ECO:0000313" key="3">
    <source>
        <dbReference type="Proteomes" id="UP001424532"/>
    </source>
</evidence>
<reference evidence="2 3" key="1">
    <citation type="submission" date="2024-05" db="EMBL/GenBank/DDBJ databases">
        <title>Sequence of Lycoming College course isolates.</title>
        <authorList>
            <person name="Reigle C.A."/>
            <person name="Newman J.D."/>
        </authorList>
    </citation>
    <scope>NUCLEOTIDE SEQUENCE [LARGE SCALE GENOMIC DNA]</scope>
    <source>
        <strain evidence="2 3">CAR-09</strain>
    </source>
</reference>
<gene>
    <name evidence="2" type="ORF">ABFE88_17815</name>
</gene>
<keyword evidence="3" id="KW-1185">Reference proteome</keyword>
<comment type="caution">
    <text evidence="2">The sequence shown here is derived from an EMBL/GenBank/DDBJ whole genome shotgun (WGS) entry which is preliminary data.</text>
</comment>
<dbReference type="InterPro" id="IPR023631">
    <property type="entry name" value="Amidase_dom"/>
</dbReference>
<dbReference type="Pfam" id="PF01425">
    <property type="entry name" value="Amidase"/>
    <property type="match status" value="1"/>
</dbReference>
<sequence>MNNLLQKPPIPVIGNSFLLNAVAQDDFDGPVFASIIEPDSNDFASIAELQALLAEGTVTSAGLVTRALARIAALDQQGPQLRAVIETNPDALTIAETLDAERASGELRGRLHGIPVLIKDNIDSGDSMQTSAGSLALVGEPAPADAYLVQRLRAAGAVILGKANTSEWMGFRDWQSPMGWSGRGGQTQSALSKELPVFGSSAGSAVAVSAGFVAVAVGTETNGSLVGPAFFSQVVGLRPSLGLLSASGLVPLTSRQDTPGPMARTVTDAAALLDAMFGLDMPTPAPEGAPTEMIDYAGGLDATALDGARLGYPSLTPRGTPMLEDPVFAALAPRLENAGATLVPIDFAFPDLFQAQMAVLSFDFKRELAQYLGNRQGIEVKTLADVVAFNEANPVPENYGQALLVAAEALEFDEELYANLANQLRSLSQALIDDALAEHELTALVDLPMGQLIGYGAQAGYPGLTVPAGLDEGGMLKGLHFIGSRWSDQALLSLGHAFEKSEA</sequence>
<feature type="domain" description="Amidase" evidence="1">
    <location>
        <begin position="64"/>
        <end position="411"/>
    </location>
</feature>
<dbReference type="Proteomes" id="UP001424532">
    <property type="component" value="Unassembled WGS sequence"/>
</dbReference>
<dbReference type="InterPro" id="IPR036928">
    <property type="entry name" value="AS_sf"/>
</dbReference>
<evidence type="ECO:0000259" key="1">
    <source>
        <dbReference type="Pfam" id="PF01425"/>
    </source>
</evidence>
<accession>A0ABV0DIN4</accession>
<evidence type="ECO:0000313" key="2">
    <source>
        <dbReference type="EMBL" id="MEN8641509.1"/>
    </source>
</evidence>
<dbReference type="SUPFAM" id="SSF75304">
    <property type="entry name" value="Amidase signature (AS) enzymes"/>
    <property type="match status" value="1"/>
</dbReference>
<dbReference type="Gene3D" id="3.90.1300.10">
    <property type="entry name" value="Amidase signature (AS) domain"/>
    <property type="match status" value="1"/>
</dbReference>
<protein>
    <submittedName>
        <fullName evidence="2">Amidase family protein</fullName>
    </submittedName>
</protein>
<proteinExistence type="predicted"/>
<organism evidence="2 3">
    <name type="scientific">Pseudomonas sichuanensis</name>
    <dbReference type="NCBI Taxonomy" id="2213015"/>
    <lineage>
        <taxon>Bacteria</taxon>
        <taxon>Pseudomonadati</taxon>
        <taxon>Pseudomonadota</taxon>
        <taxon>Gammaproteobacteria</taxon>
        <taxon>Pseudomonadales</taxon>
        <taxon>Pseudomonadaceae</taxon>
        <taxon>Pseudomonas</taxon>
    </lineage>
</organism>
<dbReference type="PANTHER" id="PTHR42678:SF34">
    <property type="entry name" value="OS04G0183300 PROTEIN"/>
    <property type="match status" value="1"/>
</dbReference>